<gene>
    <name evidence="2" type="ORF">UFOPK3775_00735</name>
</gene>
<sequence>MTEFYYDDPVQEPAKKRKNSKSILASVMLLFAGGLFLNTTLAANISLNSSGKVEFGQGISLTTACSGSDALTVTPNSSFVNTSGSGAFYFSSVTVSGIPSSCNGVDFQISAYDSSTSTALPIFGETKTVASIWNNGGNHQGGKGWIGSNVTSETGTFTVSFTTPVALASTVERLTIQSTSHVAGNCITEAVCSLGDIGPGGGMVFYAGAPFTMTGATCNTNCRYLEWAPVSWASTQSQNASFSEPGTATTDARTTIMPGNALLGTSLSFGSGLSNTRLFVNASNSGNSATNGAKAVQLYAGNDSSAGQWFLPSRDEAIALNASPVLSRGGFTLGNNHWTSSEDQSVFNFQILMGTGVVSRESRGNYKTIRPIRAF</sequence>
<organism evidence="2">
    <name type="scientific">freshwater metagenome</name>
    <dbReference type="NCBI Taxonomy" id="449393"/>
    <lineage>
        <taxon>unclassified sequences</taxon>
        <taxon>metagenomes</taxon>
        <taxon>ecological metagenomes</taxon>
    </lineage>
</organism>
<protein>
    <submittedName>
        <fullName evidence="2">Unannotated protein</fullName>
    </submittedName>
</protein>
<feature type="transmembrane region" description="Helical" evidence="1">
    <location>
        <begin position="23"/>
        <end position="43"/>
    </location>
</feature>
<keyword evidence="1" id="KW-1133">Transmembrane helix</keyword>
<dbReference type="AlphaFoldDB" id="A0A6J5Z7J7"/>
<keyword evidence="1" id="KW-0472">Membrane</keyword>
<accession>A0A6J5Z7J7</accession>
<dbReference type="EMBL" id="CAESAK010000084">
    <property type="protein sequence ID" value="CAB4338625.1"/>
    <property type="molecule type" value="Genomic_DNA"/>
</dbReference>
<proteinExistence type="predicted"/>
<reference evidence="2" key="1">
    <citation type="submission" date="2020-05" db="EMBL/GenBank/DDBJ databases">
        <authorList>
            <person name="Chiriac C."/>
            <person name="Salcher M."/>
            <person name="Ghai R."/>
            <person name="Kavagutti S V."/>
        </authorList>
    </citation>
    <scope>NUCLEOTIDE SEQUENCE</scope>
</reference>
<evidence type="ECO:0000313" key="2">
    <source>
        <dbReference type="EMBL" id="CAB4338625.1"/>
    </source>
</evidence>
<evidence type="ECO:0000256" key="1">
    <source>
        <dbReference type="SAM" id="Phobius"/>
    </source>
</evidence>
<keyword evidence="1" id="KW-0812">Transmembrane</keyword>
<name>A0A6J5Z7J7_9ZZZZ</name>